<gene>
    <name evidence="10" type="primary">mscK_1</name>
    <name evidence="10" type="ORF">Poly59_34610</name>
</gene>
<feature type="domain" description="Mechanosensitive ion channel MscS" evidence="8">
    <location>
        <begin position="874"/>
        <end position="939"/>
    </location>
</feature>
<evidence type="ECO:0000313" key="11">
    <source>
        <dbReference type="Proteomes" id="UP000317977"/>
    </source>
</evidence>
<evidence type="ECO:0000313" key="10">
    <source>
        <dbReference type="EMBL" id="TWU51866.1"/>
    </source>
</evidence>
<dbReference type="RefSeq" id="WP_246151699.1">
    <property type="nucleotide sequence ID" value="NZ_SJPX01000003.1"/>
</dbReference>
<dbReference type="InterPro" id="IPR006685">
    <property type="entry name" value="MscS_channel_2nd"/>
</dbReference>
<feature type="compositionally biased region" description="Basic and acidic residues" evidence="6">
    <location>
        <begin position="165"/>
        <end position="181"/>
    </location>
</feature>
<reference evidence="10 11" key="1">
    <citation type="submission" date="2019-02" db="EMBL/GenBank/DDBJ databases">
        <title>Deep-cultivation of Planctomycetes and their phenomic and genomic characterization uncovers novel biology.</title>
        <authorList>
            <person name="Wiegand S."/>
            <person name="Jogler M."/>
            <person name="Boedeker C."/>
            <person name="Pinto D."/>
            <person name="Vollmers J."/>
            <person name="Rivas-Marin E."/>
            <person name="Kohn T."/>
            <person name="Peeters S.H."/>
            <person name="Heuer A."/>
            <person name="Rast P."/>
            <person name="Oberbeckmann S."/>
            <person name="Bunk B."/>
            <person name="Jeske O."/>
            <person name="Meyerdierks A."/>
            <person name="Storesund J.E."/>
            <person name="Kallscheuer N."/>
            <person name="Luecker S."/>
            <person name="Lage O.M."/>
            <person name="Pohl T."/>
            <person name="Merkel B.J."/>
            <person name="Hornburger P."/>
            <person name="Mueller R.-W."/>
            <person name="Bruemmer F."/>
            <person name="Labrenz M."/>
            <person name="Spormann A.M."/>
            <person name="Op Den Camp H."/>
            <person name="Overmann J."/>
            <person name="Amann R."/>
            <person name="Jetten M.S.M."/>
            <person name="Mascher T."/>
            <person name="Medema M.H."/>
            <person name="Devos D.P."/>
            <person name="Kaster A.-K."/>
            <person name="Ovreas L."/>
            <person name="Rohde M."/>
            <person name="Galperin M.Y."/>
            <person name="Jogler C."/>
        </authorList>
    </citation>
    <scope>NUCLEOTIDE SEQUENCE [LARGE SCALE GENOMIC DNA]</scope>
    <source>
        <strain evidence="10 11">Poly59</strain>
    </source>
</reference>
<dbReference type="InterPro" id="IPR052702">
    <property type="entry name" value="MscS-like_channel"/>
</dbReference>
<dbReference type="InterPro" id="IPR023408">
    <property type="entry name" value="MscS_beta-dom_sf"/>
</dbReference>
<feature type="transmembrane region" description="Helical" evidence="7">
    <location>
        <begin position="645"/>
        <end position="668"/>
    </location>
</feature>
<feature type="transmembrane region" description="Helical" evidence="7">
    <location>
        <begin position="744"/>
        <end position="765"/>
    </location>
</feature>
<name>A0A5C6EW14_9BACT</name>
<feature type="domain" description="Mechanosensitive ion channel inner membrane" evidence="9">
    <location>
        <begin position="451"/>
        <end position="690"/>
    </location>
</feature>
<dbReference type="Pfam" id="PF12794">
    <property type="entry name" value="MscS_TM"/>
    <property type="match status" value="1"/>
</dbReference>
<evidence type="ECO:0000256" key="4">
    <source>
        <dbReference type="ARBA" id="ARBA00022989"/>
    </source>
</evidence>
<dbReference type="Pfam" id="PF00924">
    <property type="entry name" value="MS_channel_2nd"/>
    <property type="match status" value="1"/>
</dbReference>
<evidence type="ECO:0000256" key="7">
    <source>
        <dbReference type="SAM" id="Phobius"/>
    </source>
</evidence>
<feature type="region of interest" description="Disordered" evidence="6">
    <location>
        <begin position="1032"/>
        <end position="1059"/>
    </location>
</feature>
<dbReference type="Gene3D" id="2.30.30.60">
    <property type="match status" value="1"/>
</dbReference>
<evidence type="ECO:0000256" key="1">
    <source>
        <dbReference type="ARBA" id="ARBA00004651"/>
    </source>
</evidence>
<dbReference type="SUPFAM" id="SSF50182">
    <property type="entry name" value="Sm-like ribonucleoproteins"/>
    <property type="match status" value="1"/>
</dbReference>
<dbReference type="Proteomes" id="UP000317977">
    <property type="component" value="Unassembled WGS sequence"/>
</dbReference>
<feature type="transmembrane region" description="Helical" evidence="7">
    <location>
        <begin position="491"/>
        <end position="511"/>
    </location>
</feature>
<evidence type="ECO:0000256" key="2">
    <source>
        <dbReference type="ARBA" id="ARBA00022475"/>
    </source>
</evidence>
<proteinExistence type="predicted"/>
<feature type="compositionally biased region" description="Low complexity" evidence="6">
    <location>
        <begin position="101"/>
        <end position="122"/>
    </location>
</feature>
<feature type="region of interest" description="Disordered" evidence="6">
    <location>
        <begin position="101"/>
        <end position="187"/>
    </location>
</feature>
<evidence type="ECO:0000256" key="5">
    <source>
        <dbReference type="ARBA" id="ARBA00023136"/>
    </source>
</evidence>
<dbReference type="InterPro" id="IPR011066">
    <property type="entry name" value="MscS_channel_C_sf"/>
</dbReference>
<protein>
    <submittedName>
        <fullName evidence="10">Mechanosensitive channel MscK</fullName>
    </submittedName>
</protein>
<keyword evidence="5 7" id="KW-0472">Membrane</keyword>
<evidence type="ECO:0000259" key="9">
    <source>
        <dbReference type="Pfam" id="PF12794"/>
    </source>
</evidence>
<feature type="transmembrane region" description="Helical" evidence="7">
    <location>
        <begin position="569"/>
        <end position="592"/>
    </location>
</feature>
<dbReference type="PANTHER" id="PTHR30347">
    <property type="entry name" value="POTASSIUM CHANNEL RELATED"/>
    <property type="match status" value="1"/>
</dbReference>
<dbReference type="AlphaFoldDB" id="A0A5C6EW14"/>
<dbReference type="Gene3D" id="1.10.287.1260">
    <property type="match status" value="1"/>
</dbReference>
<evidence type="ECO:0000256" key="6">
    <source>
        <dbReference type="SAM" id="MobiDB-lite"/>
    </source>
</evidence>
<keyword evidence="11" id="KW-1185">Reference proteome</keyword>
<evidence type="ECO:0000259" key="8">
    <source>
        <dbReference type="Pfam" id="PF00924"/>
    </source>
</evidence>
<feature type="transmembrane region" description="Helical" evidence="7">
    <location>
        <begin position="785"/>
        <end position="808"/>
    </location>
</feature>
<feature type="transmembrane region" description="Helical" evidence="7">
    <location>
        <begin position="604"/>
        <end position="624"/>
    </location>
</feature>
<dbReference type="InterPro" id="IPR025692">
    <property type="entry name" value="MscS_IM_dom1"/>
</dbReference>
<feature type="transmembrane region" description="Helical" evidence="7">
    <location>
        <begin position="674"/>
        <end position="694"/>
    </location>
</feature>
<organism evidence="10 11">
    <name type="scientific">Rubripirellula reticaptiva</name>
    <dbReference type="NCBI Taxonomy" id="2528013"/>
    <lineage>
        <taxon>Bacteria</taxon>
        <taxon>Pseudomonadati</taxon>
        <taxon>Planctomycetota</taxon>
        <taxon>Planctomycetia</taxon>
        <taxon>Pirellulales</taxon>
        <taxon>Pirellulaceae</taxon>
        <taxon>Rubripirellula</taxon>
    </lineage>
</organism>
<feature type="transmembrane region" description="Helical" evidence="7">
    <location>
        <begin position="857"/>
        <end position="876"/>
    </location>
</feature>
<accession>A0A5C6EW14</accession>
<dbReference type="GO" id="GO:0005886">
    <property type="term" value="C:plasma membrane"/>
    <property type="evidence" value="ECO:0007669"/>
    <property type="project" value="UniProtKB-SubCell"/>
</dbReference>
<feature type="transmembrane region" description="Helical" evidence="7">
    <location>
        <begin position="444"/>
        <end position="464"/>
    </location>
</feature>
<evidence type="ECO:0000256" key="3">
    <source>
        <dbReference type="ARBA" id="ARBA00022692"/>
    </source>
</evidence>
<dbReference type="PANTHER" id="PTHR30347:SF1">
    <property type="entry name" value="MECHANOSENSITIVE CHANNEL MSCK"/>
    <property type="match status" value="1"/>
</dbReference>
<comment type="caution">
    <text evidence="10">The sequence shown here is derived from an EMBL/GenBank/DDBJ whole genome shotgun (WGS) entry which is preliminary data.</text>
</comment>
<keyword evidence="4 7" id="KW-1133">Transmembrane helix</keyword>
<feature type="compositionally biased region" description="Polar residues" evidence="6">
    <location>
        <begin position="128"/>
        <end position="164"/>
    </location>
</feature>
<comment type="subcellular location">
    <subcellularLocation>
        <location evidence="1">Cell membrane</location>
        <topology evidence="1">Multi-pass membrane protein</topology>
    </subcellularLocation>
</comment>
<sequence>MAHRSICPFANFPHHARSLTASTTAIWLAFLAVMGAQVGFAQNIIYHQPITSSYPVSSFPTNSYPTNSYPTNSYPTTVYPSSSYPVSSYPTTSYPTTSYPTNSYPSSQPVVVHSSTTTSVPVRALPANATTHTQPRQSESISDSSTTLLATPSGSITRLASTRSDSQRSRFTDRRSDDGYREPFPTPIERMLPFGLTMIQSARKSADQFRQIARTASPVAADVAERNAELADQWVELAETHDRLTDRLNVAATKLDETTRDFTDVAAKLDHYGLTPTVGLLLRHKKEQLDAWQVQDSQTLFAGEELKRARTEQLELDLIRHDGTDVVAQASAILTAGGMNPKSDQNASVVSQVQDLLRQRAQWLKSLRSGYHDYQQKLGELDATTTASTQLTRDYRRLIDRQITWIRSDDPLGFSDVGKIPSGLGAVLDSRRSHDFGQAIQRKWRATPVSGIGLVASVVLLCLFRWRVRSWLIKIGSGNRMKESTADARKAAASILTTLTAILIPAIFYAIGRWLGNGVVSESTLHASSGFYAASLVSLFVEVPRQLLRNFGYLDRHINVELPGRSRAMTYLTLIGAGLVLAAYVVTLIGVIDHGMWRDSTARFGFIAAMMLVTWTAHLALRPTGGFLEPMIAKFGGSVIHRVRFVVYLVGVGFPLAMIGLSGLGYGFTASELIQRAIWMLAGLAIAATLWGAVKILSAGAWQKLTGTTPPPRKYDEYGILEPETSVGDAGVLGEHFLELKHHLAFLFQFALVVATIGCIGWIWVDVFPNAHLGNPVVWIADGEPITAMNLVMAFGTLFVAFQLAKLLPALFDALVLQRVSFDEGMEHFSLVLGRCLLFGVGCFMACSLIGVRWQAIQWLAVGLTIGLGFGLQDMVRNLFGGLIVLFEKPARLGDLVTVGKVTGRIAAQKLRTTVVTDNDGREVIIPNKSFVSEDVINWMGAGRLRAIPFEVAVTRDQRPADLCRMLYELVIDQPDVLLSPAPQATLVCVGKRSQRIEVRAWIEEGQDASRFRDSLLRTATSFLSEKRWLAADQPEQPAMQSTIDRDFGSTSRGRKRSA</sequence>
<dbReference type="EMBL" id="SJPX01000003">
    <property type="protein sequence ID" value="TWU51866.1"/>
    <property type="molecule type" value="Genomic_DNA"/>
</dbReference>
<keyword evidence="2" id="KW-1003">Cell membrane</keyword>
<keyword evidence="3 7" id="KW-0812">Transmembrane</keyword>
<dbReference type="InterPro" id="IPR010920">
    <property type="entry name" value="LSM_dom_sf"/>
</dbReference>
<feature type="transmembrane region" description="Helical" evidence="7">
    <location>
        <begin position="829"/>
        <end position="851"/>
    </location>
</feature>
<dbReference type="SUPFAM" id="SSF82689">
    <property type="entry name" value="Mechanosensitive channel protein MscS (YggB), C-terminal domain"/>
    <property type="match status" value="1"/>
</dbReference>
<dbReference type="GO" id="GO:0008381">
    <property type="term" value="F:mechanosensitive monoatomic ion channel activity"/>
    <property type="evidence" value="ECO:0007669"/>
    <property type="project" value="UniProtKB-ARBA"/>
</dbReference>